<gene>
    <name evidence="2" type="ORF">NX720_14470</name>
</gene>
<reference evidence="2" key="1">
    <citation type="submission" date="2022-10" db="EMBL/GenBank/DDBJ databases">
        <title>Completed Genome Sequence of two octocoral isolated bacterium, Endozoicomonas euniceicola EF212T and Endozoicomonas gorgoniicola PS125T.</title>
        <authorList>
            <person name="Chiou Y.-J."/>
            <person name="Chen Y.-H."/>
        </authorList>
    </citation>
    <scope>NUCLEOTIDE SEQUENCE</scope>
    <source>
        <strain evidence="2">EF212</strain>
    </source>
</reference>
<sequence>MKFAWFPLIICISIPIRADIGSPASGHDEEQPLSYQFNESRILNSSEVNDSRVLNSSEVIEVRVLNSSEVNDSRVLNSSEVIEGSGREYWPYFVQPIGIGYGVMYGAGLAGTYILFEYTSFWEIEYSDKFLASIDFFSAVLVAPLFEEAAFRVPLYIVLKSVVLPKITNNDAEDLVASASVISGIIFASLHYGQYKKGALIMVVCRSFTSSFHGILLEAQGFTSTLAAHITTNFISWLSFKLQRKYRNYSAPKR</sequence>
<evidence type="ECO:0000313" key="3">
    <source>
        <dbReference type="Proteomes" id="UP001163255"/>
    </source>
</evidence>
<evidence type="ECO:0000259" key="1">
    <source>
        <dbReference type="Pfam" id="PF02517"/>
    </source>
</evidence>
<proteinExistence type="predicted"/>
<evidence type="ECO:0000313" key="2">
    <source>
        <dbReference type="EMBL" id="UYM14111.1"/>
    </source>
</evidence>
<dbReference type="GO" id="GO:0008233">
    <property type="term" value="F:peptidase activity"/>
    <property type="evidence" value="ECO:0007669"/>
    <property type="project" value="UniProtKB-KW"/>
</dbReference>
<dbReference type="Proteomes" id="UP001163255">
    <property type="component" value="Chromosome"/>
</dbReference>
<keyword evidence="3" id="KW-1185">Reference proteome</keyword>
<organism evidence="2 3">
    <name type="scientific">Endozoicomonas euniceicola</name>
    <dbReference type="NCBI Taxonomy" id="1234143"/>
    <lineage>
        <taxon>Bacteria</taxon>
        <taxon>Pseudomonadati</taxon>
        <taxon>Pseudomonadota</taxon>
        <taxon>Gammaproteobacteria</taxon>
        <taxon>Oceanospirillales</taxon>
        <taxon>Endozoicomonadaceae</taxon>
        <taxon>Endozoicomonas</taxon>
    </lineage>
</organism>
<accession>A0ABY6GPN8</accession>
<keyword evidence="2" id="KW-0645">Protease</keyword>
<feature type="domain" description="CAAX prenyl protease 2/Lysostaphin resistance protein A-like" evidence="1">
    <location>
        <begin position="134"/>
        <end position="235"/>
    </location>
</feature>
<dbReference type="GO" id="GO:0006508">
    <property type="term" value="P:proteolysis"/>
    <property type="evidence" value="ECO:0007669"/>
    <property type="project" value="UniProtKB-KW"/>
</dbReference>
<dbReference type="EC" id="3.4.-.-" evidence="2"/>
<dbReference type="EMBL" id="CP103300">
    <property type="protein sequence ID" value="UYM14111.1"/>
    <property type="molecule type" value="Genomic_DNA"/>
</dbReference>
<keyword evidence="2" id="KW-0378">Hydrolase</keyword>
<dbReference type="InterPro" id="IPR003675">
    <property type="entry name" value="Rce1/LyrA-like_dom"/>
</dbReference>
<dbReference type="RefSeq" id="WP_262595514.1">
    <property type="nucleotide sequence ID" value="NZ_CP103300.1"/>
</dbReference>
<name>A0ABY6GPN8_9GAMM</name>
<protein>
    <submittedName>
        <fullName evidence="2">CPBP family glutamic-type intramembrane protease</fullName>
        <ecNumber evidence="2">3.4.-.-</ecNumber>
    </submittedName>
</protein>
<dbReference type="Pfam" id="PF02517">
    <property type="entry name" value="Rce1-like"/>
    <property type="match status" value="1"/>
</dbReference>